<protein>
    <submittedName>
        <fullName evidence="4">Uncharacterized protein</fullName>
    </submittedName>
</protein>
<evidence type="ECO:0000313" key="4">
    <source>
        <dbReference type="EMBL" id="MBA0660959.1"/>
    </source>
</evidence>
<keyword evidence="1" id="KW-0677">Repeat</keyword>
<reference evidence="4 5" key="1">
    <citation type="journal article" date="2019" name="Genome Biol. Evol.">
        <title>Insights into the evolution of the New World diploid cottons (Gossypium, subgenus Houzingenia) based on genome sequencing.</title>
        <authorList>
            <person name="Grover C.E."/>
            <person name="Arick M.A. 2nd"/>
            <person name="Thrash A."/>
            <person name="Conover J.L."/>
            <person name="Sanders W.S."/>
            <person name="Peterson D.G."/>
            <person name="Frelichowski J.E."/>
            <person name="Scheffler J.A."/>
            <person name="Scheffler B.E."/>
            <person name="Wendel J.F."/>
        </authorList>
    </citation>
    <scope>NUCLEOTIDE SEQUENCE [LARGE SCALE GENOMIC DNA]</scope>
    <source>
        <strain evidence="4">57</strain>
        <tissue evidence="4">Leaf</tissue>
    </source>
</reference>
<organism evidence="4 5">
    <name type="scientific">Gossypium klotzschianum</name>
    <dbReference type="NCBI Taxonomy" id="34286"/>
    <lineage>
        <taxon>Eukaryota</taxon>
        <taxon>Viridiplantae</taxon>
        <taxon>Streptophyta</taxon>
        <taxon>Embryophyta</taxon>
        <taxon>Tracheophyta</taxon>
        <taxon>Spermatophyta</taxon>
        <taxon>Magnoliopsida</taxon>
        <taxon>eudicotyledons</taxon>
        <taxon>Gunneridae</taxon>
        <taxon>Pentapetalae</taxon>
        <taxon>rosids</taxon>
        <taxon>malvids</taxon>
        <taxon>Malvales</taxon>
        <taxon>Malvaceae</taxon>
        <taxon>Malvoideae</taxon>
        <taxon>Gossypium</taxon>
    </lineage>
</organism>
<dbReference type="Proteomes" id="UP000593573">
    <property type="component" value="Unassembled WGS sequence"/>
</dbReference>
<feature type="transmembrane region" description="Helical" evidence="3">
    <location>
        <begin position="32"/>
        <end position="56"/>
    </location>
</feature>
<keyword evidence="2" id="KW-0040">ANK repeat</keyword>
<dbReference type="AlphaFoldDB" id="A0A7J8VEU1"/>
<sequence>MVVMNKIMWFACVLVSVAYLALSFIVVGGEQWLAIGITIIGSIIMFATLKTVRYWVIRHRIKVSDK</sequence>
<evidence type="ECO:0000256" key="1">
    <source>
        <dbReference type="ARBA" id="ARBA00022737"/>
    </source>
</evidence>
<accession>A0A7J8VEU1</accession>
<dbReference type="OrthoDB" id="1737602at2759"/>
<keyword evidence="3" id="KW-1133">Transmembrane helix</keyword>
<evidence type="ECO:0000256" key="3">
    <source>
        <dbReference type="SAM" id="Phobius"/>
    </source>
</evidence>
<gene>
    <name evidence="4" type="ORF">Goklo_012896</name>
</gene>
<name>A0A7J8VEU1_9ROSI</name>
<keyword evidence="3" id="KW-0812">Transmembrane</keyword>
<dbReference type="EMBL" id="JABFAB010000009">
    <property type="protein sequence ID" value="MBA0660959.1"/>
    <property type="molecule type" value="Genomic_DNA"/>
</dbReference>
<dbReference type="GO" id="GO:0005886">
    <property type="term" value="C:plasma membrane"/>
    <property type="evidence" value="ECO:0007669"/>
    <property type="project" value="TreeGrafter"/>
</dbReference>
<keyword evidence="3" id="KW-0472">Membrane</keyword>
<dbReference type="PANTHER" id="PTHR24186">
    <property type="entry name" value="PROTEIN PHOSPHATASE 1 REGULATORY SUBUNIT"/>
    <property type="match status" value="1"/>
</dbReference>
<feature type="transmembrane region" description="Helical" evidence="3">
    <location>
        <begin position="7"/>
        <end position="26"/>
    </location>
</feature>
<keyword evidence="5" id="KW-1185">Reference proteome</keyword>
<dbReference type="PANTHER" id="PTHR24186:SF18">
    <property type="entry name" value="ANKYRIN REPEAT FAMILY PROTEIN"/>
    <property type="match status" value="1"/>
</dbReference>
<evidence type="ECO:0000313" key="5">
    <source>
        <dbReference type="Proteomes" id="UP000593573"/>
    </source>
</evidence>
<evidence type="ECO:0000256" key="2">
    <source>
        <dbReference type="ARBA" id="ARBA00023043"/>
    </source>
</evidence>
<comment type="caution">
    <text evidence="4">The sequence shown here is derived from an EMBL/GenBank/DDBJ whole genome shotgun (WGS) entry which is preliminary data.</text>
</comment>
<proteinExistence type="predicted"/>